<keyword evidence="4" id="KW-0460">Magnesium</keyword>
<comment type="caution">
    <text evidence="5">The sequence shown here is derived from an EMBL/GenBank/DDBJ whole genome shotgun (WGS) entry which is preliminary data.</text>
</comment>
<dbReference type="Gene3D" id="3.40.50.1000">
    <property type="entry name" value="HAD superfamily/HAD-like"/>
    <property type="match status" value="1"/>
</dbReference>
<dbReference type="InterPro" id="IPR036412">
    <property type="entry name" value="HAD-like_sf"/>
</dbReference>
<gene>
    <name evidence="5" type="ORF">ACFQ27_18390</name>
</gene>
<dbReference type="NCBIfam" id="TIGR01509">
    <property type="entry name" value="HAD-SF-IA-v3"/>
    <property type="match status" value="1"/>
</dbReference>
<dbReference type="RefSeq" id="WP_377354613.1">
    <property type="nucleotide sequence ID" value="NZ_JBHTLQ010000064.1"/>
</dbReference>
<dbReference type="GO" id="GO:0016787">
    <property type="term" value="F:hydrolase activity"/>
    <property type="evidence" value="ECO:0007669"/>
    <property type="project" value="UniProtKB-KW"/>
</dbReference>
<dbReference type="InterPro" id="IPR041492">
    <property type="entry name" value="HAD_2"/>
</dbReference>
<dbReference type="InterPro" id="IPR051400">
    <property type="entry name" value="HAD-like_hydrolase"/>
</dbReference>
<evidence type="ECO:0000256" key="1">
    <source>
        <dbReference type="ARBA" id="ARBA00001946"/>
    </source>
</evidence>
<dbReference type="SFLD" id="SFLDG01129">
    <property type="entry name" value="C1.5:_HAD__Beta-PGM__Phosphata"/>
    <property type="match status" value="1"/>
</dbReference>
<dbReference type="Pfam" id="PF13419">
    <property type="entry name" value="HAD_2"/>
    <property type="match status" value="1"/>
</dbReference>
<protein>
    <submittedName>
        <fullName evidence="5">HAD family hydrolase</fullName>
        <ecNumber evidence="5">3.1.3.-</ecNumber>
    </submittedName>
</protein>
<reference evidence="6" key="1">
    <citation type="journal article" date="2019" name="Int. J. Syst. Evol. Microbiol.">
        <title>The Global Catalogue of Microorganisms (GCM) 10K type strain sequencing project: providing services to taxonomists for standard genome sequencing and annotation.</title>
        <authorList>
            <consortium name="The Broad Institute Genomics Platform"/>
            <consortium name="The Broad Institute Genome Sequencing Center for Infectious Disease"/>
            <person name="Wu L."/>
            <person name="Ma J."/>
        </authorList>
    </citation>
    <scope>NUCLEOTIDE SEQUENCE [LARGE SCALE GENOMIC DNA]</scope>
    <source>
        <strain evidence="6">CCUG 55074</strain>
    </source>
</reference>
<dbReference type="Gene3D" id="1.10.150.520">
    <property type="match status" value="1"/>
</dbReference>
<sequence length="225" mass="24315">MARALLIDLDDTLYDEASYVRSGMAAVAREIAGLAGAPVPEVEALMLEELARNGRGKVFDVALERLGVAPQPDLIKGLVEAYRDHRPAIRLWPGVREALADLAQDHRLAIVTDGLGLMQRRKVEALGVEALVETVVYCWELGWPKPDPRPYLKAMEQLGGTPAETLVVGDNPGHDMAAAQAAGLRSLRVRTGRFAAETFPNLTADAEADSFVAAAPLIRRLETVS</sequence>
<dbReference type="PANTHER" id="PTHR46470">
    <property type="entry name" value="N-ACYLNEURAMINATE-9-PHOSPHATASE"/>
    <property type="match status" value="1"/>
</dbReference>
<dbReference type="Proteomes" id="UP001597216">
    <property type="component" value="Unassembled WGS sequence"/>
</dbReference>
<evidence type="ECO:0000313" key="6">
    <source>
        <dbReference type="Proteomes" id="UP001597216"/>
    </source>
</evidence>
<dbReference type="SUPFAM" id="SSF56784">
    <property type="entry name" value="HAD-like"/>
    <property type="match status" value="1"/>
</dbReference>
<dbReference type="EC" id="3.1.3.-" evidence="5"/>
<evidence type="ECO:0000313" key="5">
    <source>
        <dbReference type="EMBL" id="MFD1192566.1"/>
    </source>
</evidence>
<accession>A0ABW3T8H4</accession>
<proteinExistence type="predicted"/>
<keyword evidence="6" id="KW-1185">Reference proteome</keyword>
<keyword evidence="3 5" id="KW-0378">Hydrolase</keyword>
<dbReference type="NCBIfam" id="TIGR01549">
    <property type="entry name" value="HAD-SF-IA-v1"/>
    <property type="match status" value="1"/>
</dbReference>
<dbReference type="EMBL" id="JBHTLQ010000064">
    <property type="protein sequence ID" value="MFD1192566.1"/>
    <property type="molecule type" value="Genomic_DNA"/>
</dbReference>
<dbReference type="PANTHER" id="PTHR46470:SF2">
    <property type="entry name" value="GLYCERALDEHYDE 3-PHOSPHATE PHOSPHATASE"/>
    <property type="match status" value="1"/>
</dbReference>
<organism evidence="5 6">
    <name type="scientific">Phenylobacterium conjunctum</name>
    <dbReference type="NCBI Taxonomy" id="1298959"/>
    <lineage>
        <taxon>Bacteria</taxon>
        <taxon>Pseudomonadati</taxon>
        <taxon>Pseudomonadota</taxon>
        <taxon>Alphaproteobacteria</taxon>
        <taxon>Caulobacterales</taxon>
        <taxon>Caulobacteraceae</taxon>
        <taxon>Phenylobacterium</taxon>
    </lineage>
</organism>
<dbReference type="InterPro" id="IPR023214">
    <property type="entry name" value="HAD_sf"/>
</dbReference>
<dbReference type="SFLD" id="SFLDS00003">
    <property type="entry name" value="Haloacid_Dehalogenase"/>
    <property type="match status" value="1"/>
</dbReference>
<name>A0ABW3T8H4_9CAUL</name>
<keyword evidence="2" id="KW-0479">Metal-binding</keyword>
<evidence type="ECO:0000256" key="3">
    <source>
        <dbReference type="ARBA" id="ARBA00022801"/>
    </source>
</evidence>
<dbReference type="InterPro" id="IPR006439">
    <property type="entry name" value="HAD-SF_hydro_IA"/>
</dbReference>
<comment type="cofactor">
    <cofactor evidence="1">
        <name>Mg(2+)</name>
        <dbReference type="ChEBI" id="CHEBI:18420"/>
    </cofactor>
</comment>
<evidence type="ECO:0000256" key="2">
    <source>
        <dbReference type="ARBA" id="ARBA00022723"/>
    </source>
</evidence>
<evidence type="ECO:0000256" key="4">
    <source>
        <dbReference type="ARBA" id="ARBA00022842"/>
    </source>
</evidence>